<dbReference type="SUPFAM" id="SSF48726">
    <property type="entry name" value="Immunoglobulin"/>
    <property type="match status" value="1"/>
</dbReference>
<dbReference type="InterPro" id="IPR050199">
    <property type="entry name" value="IgHV"/>
</dbReference>
<accession>A0A8C3C7Y0</accession>
<dbReference type="PANTHER" id="PTHR23266">
    <property type="entry name" value="IMMUNOGLOBULIN HEAVY CHAIN"/>
    <property type="match status" value="1"/>
</dbReference>
<dbReference type="Proteomes" id="UP000694556">
    <property type="component" value="Unassembled WGS sequence"/>
</dbReference>
<reference evidence="1" key="2">
    <citation type="submission" date="2025-09" db="UniProtKB">
        <authorList>
            <consortium name="Ensembl"/>
        </authorList>
    </citation>
    <scope>IDENTIFICATION</scope>
</reference>
<organism evidence="1 2">
    <name type="scientific">Cairina moschata</name>
    <name type="common">Muscovy duck</name>
    <dbReference type="NCBI Taxonomy" id="8855"/>
    <lineage>
        <taxon>Eukaryota</taxon>
        <taxon>Metazoa</taxon>
        <taxon>Chordata</taxon>
        <taxon>Craniata</taxon>
        <taxon>Vertebrata</taxon>
        <taxon>Euteleostomi</taxon>
        <taxon>Archelosauria</taxon>
        <taxon>Archosauria</taxon>
        <taxon>Dinosauria</taxon>
        <taxon>Saurischia</taxon>
        <taxon>Theropoda</taxon>
        <taxon>Coelurosauria</taxon>
        <taxon>Aves</taxon>
        <taxon>Neognathae</taxon>
        <taxon>Galloanserae</taxon>
        <taxon>Anseriformes</taxon>
        <taxon>Anatidae</taxon>
        <taxon>Anatinae</taxon>
        <taxon>Cairina</taxon>
    </lineage>
</organism>
<proteinExistence type="predicted"/>
<dbReference type="InterPro" id="IPR036179">
    <property type="entry name" value="Ig-like_dom_sf"/>
</dbReference>
<reference evidence="1" key="1">
    <citation type="submission" date="2025-08" db="UniProtKB">
        <authorList>
            <consortium name="Ensembl"/>
        </authorList>
    </citation>
    <scope>IDENTIFICATION</scope>
</reference>
<evidence type="ECO:0000313" key="2">
    <source>
        <dbReference type="Proteomes" id="UP000694556"/>
    </source>
</evidence>
<dbReference type="Gene3D" id="2.60.40.10">
    <property type="entry name" value="Immunoglobulins"/>
    <property type="match status" value="1"/>
</dbReference>
<name>A0A8C3C7Y0_CAIMO</name>
<evidence type="ECO:0000313" key="1">
    <source>
        <dbReference type="Ensembl" id="ENSCMMP00000016774.1"/>
    </source>
</evidence>
<dbReference type="InterPro" id="IPR013783">
    <property type="entry name" value="Ig-like_fold"/>
</dbReference>
<keyword evidence="2" id="KW-1185">Reference proteome</keyword>
<protein>
    <submittedName>
        <fullName evidence="1">Uncharacterized protein</fullName>
    </submittedName>
</protein>
<dbReference type="AlphaFoldDB" id="A0A8C3C7Y0"/>
<dbReference type="Ensembl" id="ENSCMMT00000018446.1">
    <property type="protein sequence ID" value="ENSCMMP00000016774.1"/>
    <property type="gene ID" value="ENSCMMG00000010657.1"/>
</dbReference>
<sequence length="63" mass="6623">GCAGLGLVGVWAEWRLVESGGGVRMPGNSVNLSCQGSGFNLSLFAIRWYRQAPGVTGKREAVV</sequence>